<dbReference type="EC" id="6.3.5.2" evidence="2"/>
<dbReference type="Gene3D" id="3.40.50.880">
    <property type="match status" value="1"/>
</dbReference>
<keyword evidence="3" id="KW-1185">Reference proteome</keyword>
<dbReference type="NCBIfam" id="NF005458">
    <property type="entry name" value="PRK07053.1"/>
    <property type="match status" value="1"/>
</dbReference>
<dbReference type="GO" id="GO:0005829">
    <property type="term" value="C:cytosol"/>
    <property type="evidence" value="ECO:0007669"/>
    <property type="project" value="TreeGrafter"/>
</dbReference>
<dbReference type="CDD" id="cd01741">
    <property type="entry name" value="GATase1_1"/>
    <property type="match status" value="1"/>
</dbReference>
<keyword evidence="2" id="KW-0436">Ligase</keyword>
<dbReference type="InParanoid" id="A0A2U3MWL9"/>
<dbReference type="RefSeq" id="WP_121973347.1">
    <property type="nucleotide sequence ID" value="NZ_OOGT01000030.1"/>
</dbReference>
<evidence type="ECO:0000259" key="1">
    <source>
        <dbReference type="Pfam" id="PF00117"/>
    </source>
</evidence>
<protein>
    <submittedName>
        <fullName evidence="2">GMP synthase [glutamine-hydrolyzing]</fullName>
        <ecNumber evidence="2">6.3.5.2</ecNumber>
    </submittedName>
</protein>
<dbReference type="InterPro" id="IPR044992">
    <property type="entry name" value="ChyE-like"/>
</dbReference>
<dbReference type="Proteomes" id="UP000245974">
    <property type="component" value="Unassembled WGS sequence"/>
</dbReference>
<dbReference type="PANTHER" id="PTHR42695:SF5">
    <property type="entry name" value="GLUTAMINE AMIDOTRANSFERASE YLR126C-RELATED"/>
    <property type="match status" value="1"/>
</dbReference>
<reference evidence="3" key="1">
    <citation type="submission" date="2018-03" db="EMBL/GenBank/DDBJ databases">
        <authorList>
            <person name="Blom J."/>
        </authorList>
    </citation>
    <scope>NUCLEOTIDE SEQUENCE [LARGE SCALE GENOMIC DNA]</scope>
    <source>
        <strain evidence="3">KPC-SM-21</strain>
    </source>
</reference>
<evidence type="ECO:0000313" key="2">
    <source>
        <dbReference type="EMBL" id="SPL69830.1"/>
    </source>
</evidence>
<gene>
    <name evidence="2" type="primary">guaA_2</name>
    <name evidence="2" type="ORF">KPC_1008</name>
</gene>
<dbReference type="InterPro" id="IPR017926">
    <property type="entry name" value="GATASE"/>
</dbReference>
<accession>A0A2U3MWL9</accession>
<evidence type="ECO:0000313" key="3">
    <source>
        <dbReference type="Proteomes" id="UP000245974"/>
    </source>
</evidence>
<organism evidence="2 3">
    <name type="scientific">Acinetobacter stercoris</name>
    <dbReference type="NCBI Taxonomy" id="2126983"/>
    <lineage>
        <taxon>Bacteria</taxon>
        <taxon>Pseudomonadati</taxon>
        <taxon>Pseudomonadota</taxon>
        <taxon>Gammaproteobacteria</taxon>
        <taxon>Moraxellales</taxon>
        <taxon>Moraxellaceae</taxon>
        <taxon>Acinetobacter</taxon>
    </lineage>
</organism>
<dbReference type="Pfam" id="PF00117">
    <property type="entry name" value="GATase"/>
    <property type="match status" value="1"/>
</dbReference>
<proteinExistence type="predicted"/>
<dbReference type="PANTHER" id="PTHR42695">
    <property type="entry name" value="GLUTAMINE AMIDOTRANSFERASE YLR126C-RELATED"/>
    <property type="match status" value="1"/>
</dbReference>
<dbReference type="AlphaFoldDB" id="A0A2U3MWL9"/>
<sequence>MSQNPTSTSNFPKTIYVIQHLAFEDLGSLEDIFYQLGYRVRYFEAGVEDLTQALEHDGLTVILGGPIGVYENQDYPFLDQEIALLKTRLSKQLPTLGICLGAQLIAYALGAKVYAGQYKEIGWSQIEIKDLPNNILLPLKNVEVLHWHGDTFELPENAELLASSKYYPHQAFQLGNNILALQFHIEVLEESLEKWLIGHTCEIRKADLSIQQLREDNRKYASHLEQSCAEVIQIFLKQINAN</sequence>
<dbReference type="EMBL" id="OOGT01000030">
    <property type="protein sequence ID" value="SPL69830.1"/>
    <property type="molecule type" value="Genomic_DNA"/>
</dbReference>
<dbReference type="GO" id="GO:0003922">
    <property type="term" value="F:GMP synthase (glutamine-hydrolyzing) activity"/>
    <property type="evidence" value="ECO:0007669"/>
    <property type="project" value="UniProtKB-EC"/>
</dbReference>
<dbReference type="OrthoDB" id="9813383at2"/>
<name>A0A2U3MWL9_9GAMM</name>
<dbReference type="InterPro" id="IPR029062">
    <property type="entry name" value="Class_I_gatase-like"/>
</dbReference>
<feature type="domain" description="Glutamine amidotransferase" evidence="1">
    <location>
        <begin position="32"/>
        <end position="188"/>
    </location>
</feature>
<dbReference type="PROSITE" id="PS51273">
    <property type="entry name" value="GATASE_TYPE_1"/>
    <property type="match status" value="1"/>
</dbReference>
<dbReference type="SUPFAM" id="SSF52317">
    <property type="entry name" value="Class I glutamine amidotransferase-like"/>
    <property type="match status" value="1"/>
</dbReference>